<evidence type="ECO:0000259" key="1">
    <source>
        <dbReference type="PROSITE" id="PS50191"/>
    </source>
</evidence>
<dbReference type="Proteomes" id="UP000184499">
    <property type="component" value="Unassembled WGS sequence"/>
</dbReference>
<dbReference type="Pfam" id="PF03765">
    <property type="entry name" value="CRAL_TRIO_N"/>
    <property type="match status" value="1"/>
</dbReference>
<dbReference type="Pfam" id="PF00650">
    <property type="entry name" value="CRAL_TRIO"/>
    <property type="match status" value="1"/>
</dbReference>
<dbReference type="SUPFAM" id="SSF46938">
    <property type="entry name" value="CRAL/TRIO N-terminal domain"/>
    <property type="match status" value="1"/>
</dbReference>
<dbReference type="AlphaFoldDB" id="A0A1L9U817"/>
<sequence length="346" mass="39175">MSPHRTKDSTLTNGANTLSPQEEIALKGFRYYAKGNGYCQLLEDGQPAVDDTTLLRFLRANNLDLNKAIDRFRVVQDWRVNHAISEFYLHMDVQCYEDYRKMFAQWTGRCDREGLPLYVFPMKQFTPDRLEAFISKYKHTSTMMTVSEAQNLPCHILAFHALYENMLKFVIPLCNELPGPRSTALVSASTHIIDITGMGFGHFWKIKKYLQGAISIATAHYPETLGHIFIVGAPSSFVKAWGIIKKWFEPASVSKIIILSPSDTETTLSTYIDPQNLPKHYGGILSWEWGDPPNLEEPTRNIASGIYVRDHDGVQQFVKGPVTFSGGSVHTWGTVNGKPRRQTIQN</sequence>
<dbReference type="EMBL" id="KV878692">
    <property type="protein sequence ID" value="OJJ67788.1"/>
    <property type="molecule type" value="Genomic_DNA"/>
</dbReference>
<dbReference type="SMART" id="SM01100">
    <property type="entry name" value="CRAL_TRIO_N"/>
    <property type="match status" value="1"/>
</dbReference>
<protein>
    <recommendedName>
        <fullName evidence="1">CRAL-TRIO domain-containing protein</fullName>
    </recommendedName>
</protein>
<feature type="domain" description="CRAL-TRIO" evidence="1">
    <location>
        <begin position="106"/>
        <end position="289"/>
    </location>
</feature>
<dbReference type="InterPro" id="IPR051026">
    <property type="entry name" value="PI/PC_transfer"/>
</dbReference>
<dbReference type="InterPro" id="IPR036865">
    <property type="entry name" value="CRAL-TRIO_dom_sf"/>
</dbReference>
<dbReference type="Gene3D" id="3.40.525.10">
    <property type="entry name" value="CRAL-TRIO lipid binding domain"/>
    <property type="match status" value="1"/>
</dbReference>
<name>A0A1L9U817_ASPBC</name>
<dbReference type="VEuPathDB" id="FungiDB:ASPBRDRAFT_134364"/>
<dbReference type="CDD" id="cd00170">
    <property type="entry name" value="SEC14"/>
    <property type="match status" value="1"/>
</dbReference>
<dbReference type="STRING" id="767769.A0A1L9U817"/>
<dbReference type="SMART" id="SM00516">
    <property type="entry name" value="SEC14"/>
    <property type="match status" value="1"/>
</dbReference>
<dbReference type="InterPro" id="IPR011074">
    <property type="entry name" value="CRAL/TRIO_N_dom"/>
</dbReference>
<dbReference type="RefSeq" id="XP_067475037.1">
    <property type="nucleotide sequence ID" value="XM_067618599.1"/>
</dbReference>
<dbReference type="OMA" id="GHIFIVG"/>
<dbReference type="InterPro" id="IPR001251">
    <property type="entry name" value="CRAL-TRIO_dom"/>
</dbReference>
<evidence type="ECO:0000313" key="2">
    <source>
        <dbReference type="EMBL" id="OJJ67788.1"/>
    </source>
</evidence>
<keyword evidence="3" id="KW-1185">Reference proteome</keyword>
<dbReference type="PANTHER" id="PTHR45657">
    <property type="entry name" value="CRAL-TRIO DOMAIN-CONTAINING PROTEIN YKL091C-RELATED"/>
    <property type="match status" value="1"/>
</dbReference>
<dbReference type="PANTHER" id="PTHR45657:SF3">
    <property type="entry name" value="TRANSPORTER, PUTATIVE (AFU_ORTHOLOGUE AFUA_5G09260)-RELATED"/>
    <property type="match status" value="1"/>
</dbReference>
<organism evidence="2 3">
    <name type="scientific">Aspergillus brasiliensis (strain CBS 101740 / IMI 381727 / IBT 21946)</name>
    <dbReference type="NCBI Taxonomy" id="767769"/>
    <lineage>
        <taxon>Eukaryota</taxon>
        <taxon>Fungi</taxon>
        <taxon>Dikarya</taxon>
        <taxon>Ascomycota</taxon>
        <taxon>Pezizomycotina</taxon>
        <taxon>Eurotiomycetes</taxon>
        <taxon>Eurotiomycetidae</taxon>
        <taxon>Eurotiales</taxon>
        <taxon>Aspergillaceae</taxon>
        <taxon>Aspergillus</taxon>
        <taxon>Aspergillus subgen. Circumdati</taxon>
    </lineage>
</organism>
<gene>
    <name evidence="2" type="ORF">ASPBRDRAFT_134364</name>
</gene>
<dbReference type="InterPro" id="IPR036273">
    <property type="entry name" value="CRAL/TRIO_N_dom_sf"/>
</dbReference>
<evidence type="ECO:0000313" key="3">
    <source>
        <dbReference type="Proteomes" id="UP000184499"/>
    </source>
</evidence>
<dbReference type="SUPFAM" id="SSF52087">
    <property type="entry name" value="CRAL/TRIO domain"/>
    <property type="match status" value="1"/>
</dbReference>
<dbReference type="PROSITE" id="PS50191">
    <property type="entry name" value="CRAL_TRIO"/>
    <property type="match status" value="1"/>
</dbReference>
<proteinExistence type="predicted"/>
<accession>A0A1L9U817</accession>
<dbReference type="GeneID" id="93571087"/>
<dbReference type="OrthoDB" id="30289at2759"/>
<reference evidence="3" key="1">
    <citation type="journal article" date="2017" name="Genome Biol.">
        <title>Comparative genomics reveals high biological diversity and specific adaptations in the industrially and medically important fungal genus Aspergillus.</title>
        <authorList>
            <person name="de Vries R.P."/>
            <person name="Riley R."/>
            <person name="Wiebenga A."/>
            <person name="Aguilar-Osorio G."/>
            <person name="Amillis S."/>
            <person name="Uchima C.A."/>
            <person name="Anderluh G."/>
            <person name="Asadollahi M."/>
            <person name="Askin M."/>
            <person name="Barry K."/>
            <person name="Battaglia E."/>
            <person name="Bayram O."/>
            <person name="Benocci T."/>
            <person name="Braus-Stromeyer S.A."/>
            <person name="Caldana C."/>
            <person name="Canovas D."/>
            <person name="Cerqueira G.C."/>
            <person name="Chen F."/>
            <person name="Chen W."/>
            <person name="Choi C."/>
            <person name="Clum A."/>
            <person name="Dos Santos R.A."/>
            <person name="Damasio A.R."/>
            <person name="Diallinas G."/>
            <person name="Emri T."/>
            <person name="Fekete E."/>
            <person name="Flipphi M."/>
            <person name="Freyberg S."/>
            <person name="Gallo A."/>
            <person name="Gournas C."/>
            <person name="Habgood R."/>
            <person name="Hainaut M."/>
            <person name="Harispe M.L."/>
            <person name="Henrissat B."/>
            <person name="Hilden K.S."/>
            <person name="Hope R."/>
            <person name="Hossain A."/>
            <person name="Karabika E."/>
            <person name="Karaffa L."/>
            <person name="Karanyi Z."/>
            <person name="Krasevec N."/>
            <person name="Kuo A."/>
            <person name="Kusch H."/>
            <person name="LaButti K."/>
            <person name="Lagendijk E.L."/>
            <person name="Lapidus A."/>
            <person name="Levasseur A."/>
            <person name="Lindquist E."/>
            <person name="Lipzen A."/>
            <person name="Logrieco A.F."/>
            <person name="MacCabe A."/>
            <person name="Maekelae M.R."/>
            <person name="Malavazi I."/>
            <person name="Melin P."/>
            <person name="Meyer V."/>
            <person name="Mielnichuk N."/>
            <person name="Miskei M."/>
            <person name="Molnar A.P."/>
            <person name="Mule G."/>
            <person name="Ngan C.Y."/>
            <person name="Orejas M."/>
            <person name="Orosz E."/>
            <person name="Ouedraogo J.P."/>
            <person name="Overkamp K.M."/>
            <person name="Park H.-S."/>
            <person name="Perrone G."/>
            <person name="Piumi F."/>
            <person name="Punt P.J."/>
            <person name="Ram A.F."/>
            <person name="Ramon A."/>
            <person name="Rauscher S."/>
            <person name="Record E."/>
            <person name="Riano-Pachon D.M."/>
            <person name="Robert V."/>
            <person name="Roehrig J."/>
            <person name="Ruller R."/>
            <person name="Salamov A."/>
            <person name="Salih N.S."/>
            <person name="Samson R.A."/>
            <person name="Sandor E."/>
            <person name="Sanguinetti M."/>
            <person name="Schuetze T."/>
            <person name="Sepcic K."/>
            <person name="Shelest E."/>
            <person name="Sherlock G."/>
            <person name="Sophianopoulou V."/>
            <person name="Squina F.M."/>
            <person name="Sun H."/>
            <person name="Susca A."/>
            <person name="Todd R.B."/>
            <person name="Tsang A."/>
            <person name="Unkles S.E."/>
            <person name="van de Wiele N."/>
            <person name="van Rossen-Uffink D."/>
            <person name="Oliveira J.V."/>
            <person name="Vesth T.C."/>
            <person name="Visser J."/>
            <person name="Yu J.-H."/>
            <person name="Zhou M."/>
            <person name="Andersen M.R."/>
            <person name="Archer D.B."/>
            <person name="Baker S.E."/>
            <person name="Benoit I."/>
            <person name="Brakhage A.A."/>
            <person name="Braus G.H."/>
            <person name="Fischer R."/>
            <person name="Frisvad J.C."/>
            <person name="Goldman G.H."/>
            <person name="Houbraken J."/>
            <person name="Oakley B."/>
            <person name="Pocsi I."/>
            <person name="Scazzocchio C."/>
            <person name="Seiboth B."/>
            <person name="vanKuyk P.A."/>
            <person name="Wortman J."/>
            <person name="Dyer P.S."/>
            <person name="Grigoriev I.V."/>
        </authorList>
    </citation>
    <scope>NUCLEOTIDE SEQUENCE [LARGE SCALE GENOMIC DNA]</scope>
    <source>
        <strain evidence="3">CBS 101740 / IMI 381727 / IBT 21946</strain>
    </source>
</reference>
<dbReference type="Gene3D" id="1.10.8.20">
    <property type="entry name" value="N-terminal domain of phosphatidylinositol transfer protein sec14p"/>
    <property type="match status" value="1"/>
</dbReference>